<evidence type="ECO:0000313" key="12">
    <source>
        <dbReference type="EMBL" id="CAD7249578.1"/>
    </source>
</evidence>
<keyword evidence="13" id="KW-1185">Reference proteome</keyword>
<dbReference type="GO" id="GO:0008140">
    <property type="term" value="F:cAMP response element binding protein binding"/>
    <property type="evidence" value="ECO:0007669"/>
    <property type="project" value="InterPro"/>
</dbReference>
<feature type="compositionally biased region" description="Polar residues" evidence="10">
    <location>
        <begin position="289"/>
        <end position="299"/>
    </location>
</feature>
<organism evidence="12">
    <name type="scientific">Darwinula stevensoni</name>
    <dbReference type="NCBI Taxonomy" id="69355"/>
    <lineage>
        <taxon>Eukaryota</taxon>
        <taxon>Metazoa</taxon>
        <taxon>Ecdysozoa</taxon>
        <taxon>Arthropoda</taxon>
        <taxon>Crustacea</taxon>
        <taxon>Oligostraca</taxon>
        <taxon>Ostracoda</taxon>
        <taxon>Podocopa</taxon>
        <taxon>Podocopida</taxon>
        <taxon>Darwinulocopina</taxon>
        <taxon>Darwinuloidea</taxon>
        <taxon>Darwinulidae</taxon>
        <taxon>Darwinula</taxon>
    </lineage>
</organism>
<dbReference type="EMBL" id="LR901887">
    <property type="protein sequence ID" value="CAD7249578.1"/>
    <property type="molecule type" value="Genomic_DNA"/>
</dbReference>
<evidence type="ECO:0000256" key="10">
    <source>
        <dbReference type="SAM" id="MobiDB-lite"/>
    </source>
</evidence>
<evidence type="ECO:0000259" key="11">
    <source>
        <dbReference type="Pfam" id="PF12884"/>
    </source>
</evidence>
<feature type="region of interest" description="Disordered" evidence="10">
    <location>
        <begin position="327"/>
        <end position="423"/>
    </location>
</feature>
<dbReference type="GO" id="GO:0051289">
    <property type="term" value="P:protein homotetramerization"/>
    <property type="evidence" value="ECO:0007669"/>
    <property type="project" value="InterPro"/>
</dbReference>
<feature type="compositionally biased region" description="Polar residues" evidence="10">
    <location>
        <begin position="354"/>
        <end position="385"/>
    </location>
</feature>
<dbReference type="InterPro" id="IPR024786">
    <property type="entry name" value="TORC"/>
</dbReference>
<dbReference type="PANTHER" id="PTHR13589:SF15">
    <property type="entry name" value="CREB-REGULATED TRANSCRIPTION COACTIVATOR, ISOFORM B"/>
    <property type="match status" value="1"/>
</dbReference>
<dbReference type="EMBL" id="CAJPEV010002370">
    <property type="protein sequence ID" value="CAG0896680.1"/>
    <property type="molecule type" value="Genomic_DNA"/>
</dbReference>
<evidence type="ECO:0000313" key="13">
    <source>
        <dbReference type="Proteomes" id="UP000677054"/>
    </source>
</evidence>
<keyword evidence="8" id="KW-0804">Transcription</keyword>
<comment type="similarity">
    <text evidence="3">Belongs to the TORC family.</text>
</comment>
<evidence type="ECO:0000256" key="2">
    <source>
        <dbReference type="ARBA" id="ARBA00004496"/>
    </source>
</evidence>
<dbReference type="GO" id="GO:0005634">
    <property type="term" value="C:nucleus"/>
    <property type="evidence" value="ECO:0007669"/>
    <property type="project" value="UniProtKB-SubCell"/>
</dbReference>
<dbReference type="OrthoDB" id="8947034at2759"/>
<reference evidence="12" key="1">
    <citation type="submission" date="2020-11" db="EMBL/GenBank/DDBJ databases">
        <authorList>
            <person name="Tran Van P."/>
        </authorList>
    </citation>
    <scope>NUCLEOTIDE SEQUENCE</scope>
</reference>
<evidence type="ECO:0000256" key="1">
    <source>
        <dbReference type="ARBA" id="ARBA00004123"/>
    </source>
</evidence>
<keyword evidence="7" id="KW-0010">Activator</keyword>
<accession>A0A7R9FND6</accession>
<evidence type="ECO:0000256" key="8">
    <source>
        <dbReference type="ARBA" id="ARBA00023163"/>
    </source>
</evidence>
<evidence type="ECO:0000256" key="6">
    <source>
        <dbReference type="ARBA" id="ARBA00023015"/>
    </source>
</evidence>
<dbReference type="PANTHER" id="PTHR13589">
    <property type="entry name" value="CREB-REGULATED TRANSCRIPTION COACTIVATOR"/>
    <property type="match status" value="1"/>
</dbReference>
<evidence type="ECO:0000256" key="5">
    <source>
        <dbReference type="ARBA" id="ARBA00022553"/>
    </source>
</evidence>
<keyword evidence="6" id="KW-0805">Transcription regulation</keyword>
<dbReference type="Proteomes" id="UP000677054">
    <property type="component" value="Unassembled WGS sequence"/>
</dbReference>
<feature type="region of interest" description="Disordered" evidence="10">
    <location>
        <begin position="40"/>
        <end position="76"/>
    </location>
</feature>
<evidence type="ECO:0000256" key="4">
    <source>
        <dbReference type="ARBA" id="ARBA00022490"/>
    </source>
</evidence>
<evidence type="ECO:0000256" key="9">
    <source>
        <dbReference type="ARBA" id="ARBA00023242"/>
    </source>
</evidence>
<evidence type="ECO:0000256" key="3">
    <source>
        <dbReference type="ARBA" id="ARBA00007167"/>
    </source>
</evidence>
<dbReference type="GO" id="GO:0045944">
    <property type="term" value="P:positive regulation of transcription by RNA polymerase II"/>
    <property type="evidence" value="ECO:0007669"/>
    <property type="project" value="TreeGrafter"/>
</dbReference>
<feature type="compositionally biased region" description="Low complexity" evidence="10">
    <location>
        <begin position="386"/>
        <end position="423"/>
    </location>
</feature>
<evidence type="ECO:0000256" key="7">
    <source>
        <dbReference type="ARBA" id="ARBA00023159"/>
    </source>
</evidence>
<keyword evidence="4" id="KW-0963">Cytoplasm</keyword>
<comment type="subcellular location">
    <subcellularLocation>
        <location evidence="2">Cytoplasm</location>
    </subcellularLocation>
    <subcellularLocation>
        <location evidence="1">Nucleus</location>
    </subcellularLocation>
</comment>
<keyword evidence="9" id="KW-0539">Nucleus</keyword>
<feature type="region of interest" description="Disordered" evidence="10">
    <location>
        <begin position="271"/>
        <end position="303"/>
    </location>
</feature>
<sequence>MSNPRKFSEKIAVQLQRQAEATAVIDEVLRDIREVTQTRGTNAFRQPIPQDRPSNHLQPQFPYPRGSSLPNISQMSANPVSTEYSNVHGFTLSHVPEGAQAILQVDCQHIPNHRRGGGGPLRHSPTDKRIVSSPYGSLINHGTYLSPPLESTWARRASSDSALHQTSMGPDQSLPGILCTSSSSRTCPKRGHPQPMEIVGKSPVHSFPRTSSQQSNTSGLHLGRVEIMEGEAGKNSTMGMGMGEPGGSLPDLTSIHMPSPLTTPIDVDLDCQNPRGSQSYNPSPVGPSSPLTFGSQNNYGGNGRFMVGQVSPSSNQSDDIVVRRNANLPPLRTPQGTGMCGNGTKPEAFHGASPSGTPTYTQSQLPLTMISSSPPASTVSGYRVNTSPSSPSGRGSTPQSPHSSAGSPYSAGAPPSPVTTSTAPQMFFSLPHSVSVSISSSALPSSSHQQQTISLQQHLEQCKMNDANSTPSSLPLHYPRGYVAQQARQQGNEDDLRARRIALLLRNRALNTLRGLRAPFPLRRLPPLIDDVFPHQQIPQEGGAEEVIVEQPDSNPESVQVSDMLNELRTQVRILMDSIRNSVIDEEVMPVILSSLERSEAALGRAIQRYEVLMERLQRHQAARLSSALHLFRSLQAEFRHLVDSRDTSASGMRLARFHVSMTTRLIDLIIVLLQARSHLDVMQQSMQGNHDGENEDPIRVQFDGDRESHDGEEPEEITIEVPLPALRRPPLVRQNPVIADEVDDVDIARAPRDLPNLVPIGGIGGGGIVSHRIQMWDLSPGHPLPPIHLQEKNVVIKCCQLYNDASIDISSDGNMLVAISQDCGYPRLSVFRVHSLRLEDLGVCLHVFHTRVNAVSIGFSPLSRYIIIGLENRRPLFQIDDDNGPAVMALLLKLTTPEEGKTEKSMTIMKSYSKVANSIIIYISEAHPRDSGDLIENLPIDTHKKLLVFDGSDFQLDLMVPAGIKYTLDITNGVT</sequence>
<feature type="domain" description="Transducer of regulated CREB activity N-terminal" evidence="11">
    <location>
        <begin position="3"/>
        <end position="50"/>
    </location>
</feature>
<gene>
    <name evidence="12" type="ORF">DSTB1V02_LOCUS9367</name>
</gene>
<dbReference type="Pfam" id="PF12884">
    <property type="entry name" value="TORC_N"/>
    <property type="match status" value="1"/>
</dbReference>
<feature type="non-terminal residue" evidence="12">
    <location>
        <position position="1"/>
    </location>
</feature>
<keyword evidence="5" id="KW-0597">Phosphoprotein</keyword>
<protein>
    <recommendedName>
        <fullName evidence="11">Transducer of regulated CREB activity N-terminal domain-containing protein</fullName>
    </recommendedName>
</protein>
<name>A0A7R9FND6_9CRUS</name>
<proteinExistence type="inferred from homology"/>
<dbReference type="GO" id="GO:0005737">
    <property type="term" value="C:cytoplasm"/>
    <property type="evidence" value="ECO:0007669"/>
    <property type="project" value="UniProtKB-SubCell"/>
</dbReference>
<dbReference type="AlphaFoldDB" id="A0A7R9FND6"/>
<dbReference type="InterPro" id="IPR024783">
    <property type="entry name" value="TORC_N"/>
</dbReference>